<name>A0A2A2LI88_9BILA</name>
<evidence type="ECO:0000313" key="2">
    <source>
        <dbReference type="Proteomes" id="UP000218231"/>
    </source>
</evidence>
<dbReference type="Proteomes" id="UP000218231">
    <property type="component" value="Unassembled WGS sequence"/>
</dbReference>
<gene>
    <name evidence="1" type="ORF">WR25_21835</name>
</gene>
<comment type="caution">
    <text evidence="1">The sequence shown here is derived from an EMBL/GenBank/DDBJ whole genome shotgun (WGS) entry which is preliminary data.</text>
</comment>
<organism evidence="1 2">
    <name type="scientific">Diploscapter pachys</name>
    <dbReference type="NCBI Taxonomy" id="2018661"/>
    <lineage>
        <taxon>Eukaryota</taxon>
        <taxon>Metazoa</taxon>
        <taxon>Ecdysozoa</taxon>
        <taxon>Nematoda</taxon>
        <taxon>Chromadorea</taxon>
        <taxon>Rhabditida</taxon>
        <taxon>Rhabditina</taxon>
        <taxon>Rhabditomorpha</taxon>
        <taxon>Rhabditoidea</taxon>
        <taxon>Rhabditidae</taxon>
        <taxon>Diploscapter</taxon>
    </lineage>
</organism>
<dbReference type="OrthoDB" id="5804679at2759"/>
<reference evidence="1 2" key="1">
    <citation type="journal article" date="2017" name="Curr. Biol.">
        <title>Genome architecture and evolution of a unichromosomal asexual nematode.</title>
        <authorList>
            <person name="Fradin H."/>
            <person name="Zegar C."/>
            <person name="Gutwein M."/>
            <person name="Lucas J."/>
            <person name="Kovtun M."/>
            <person name="Corcoran D."/>
            <person name="Baugh L.R."/>
            <person name="Kiontke K."/>
            <person name="Gunsalus K."/>
            <person name="Fitch D.H."/>
            <person name="Piano F."/>
        </authorList>
    </citation>
    <scope>NUCLEOTIDE SEQUENCE [LARGE SCALE GENOMIC DNA]</scope>
    <source>
        <strain evidence="1">PF1309</strain>
    </source>
</reference>
<sequence>MTDKNLPALIHCSHRFQIPSIQAEIEQWVQNDLKSPECNLKAETLVEAAIEAELANFKENTVTSLYEKLGTTQTSKAIQNAIKDLPPVLSKKIIDETSKYNMSIKMGPGRPPIPYHWNDFDMRMFF</sequence>
<protein>
    <submittedName>
        <fullName evidence="1">Uncharacterized protein</fullName>
    </submittedName>
</protein>
<evidence type="ECO:0000313" key="1">
    <source>
        <dbReference type="EMBL" id="PAV85767.1"/>
    </source>
</evidence>
<keyword evidence="2" id="KW-1185">Reference proteome</keyword>
<accession>A0A2A2LI88</accession>
<dbReference type="AlphaFoldDB" id="A0A2A2LI88"/>
<proteinExistence type="predicted"/>
<dbReference type="EMBL" id="LIAE01006737">
    <property type="protein sequence ID" value="PAV85767.1"/>
    <property type="molecule type" value="Genomic_DNA"/>
</dbReference>